<name>A0A1X2GBL4_9FUNG</name>
<dbReference type="InterPro" id="IPR014752">
    <property type="entry name" value="Arrestin-like_C"/>
</dbReference>
<comment type="caution">
    <text evidence="1">The sequence shown here is derived from an EMBL/GenBank/DDBJ whole genome shotgun (WGS) entry which is preliminary data.</text>
</comment>
<dbReference type="Proteomes" id="UP000242146">
    <property type="component" value="Unassembled WGS sequence"/>
</dbReference>
<evidence type="ECO:0008006" key="3">
    <source>
        <dbReference type="Google" id="ProtNLM"/>
    </source>
</evidence>
<dbReference type="OrthoDB" id="2333384at2759"/>
<protein>
    <recommendedName>
        <fullName evidence="3">Arrestin-like N-terminal domain-containing protein</fullName>
    </recommendedName>
</protein>
<proteinExistence type="predicted"/>
<dbReference type="AlphaFoldDB" id="A0A1X2GBL4"/>
<dbReference type="SUPFAM" id="SSF81296">
    <property type="entry name" value="E set domains"/>
    <property type="match status" value="1"/>
</dbReference>
<organism evidence="1 2">
    <name type="scientific">Hesseltinella vesiculosa</name>
    <dbReference type="NCBI Taxonomy" id="101127"/>
    <lineage>
        <taxon>Eukaryota</taxon>
        <taxon>Fungi</taxon>
        <taxon>Fungi incertae sedis</taxon>
        <taxon>Mucoromycota</taxon>
        <taxon>Mucoromycotina</taxon>
        <taxon>Mucoromycetes</taxon>
        <taxon>Mucorales</taxon>
        <taxon>Cunninghamellaceae</taxon>
        <taxon>Hesseltinella</taxon>
    </lineage>
</organism>
<gene>
    <name evidence="1" type="ORF">DM01DRAFT_1337780</name>
</gene>
<sequence length="367" mass="41359">MLSIYHPAPAVLRGTVTLHFDTAIAIRRLFVIFLGHVIFRGTDGTDEHQDFGRQHQRLFDCHDSGSAPLTLPPGPHTFSFDMPLATTALPSTVCSQQVDITYDLQAGLDYQHRLGTGTPTTLTTAKKQVHLVQLPSYDDFWIDSMMAVVDSQKQNTEWCQFHVLVDRRMAPIGVPLTVHVRTAPQCERLKVSKVAVELNQRCIFNNQASYRKVRLPCRAQTRHYLSAAHQGGVPWEAEMQFGWPNDGEETMTDSELLDLLINGDPDQKKAPKVPSKWLVPSFKSDNGPIQVDHALLIHVVIHFPEQRGNATKNTRRMLTFECPFDLLHTMGKDDLITGLPSYQVHADHRHRSTSLPALPLYEQVGCF</sequence>
<accession>A0A1X2GBL4</accession>
<keyword evidence="2" id="KW-1185">Reference proteome</keyword>
<dbReference type="STRING" id="101127.A0A1X2GBL4"/>
<reference evidence="1 2" key="1">
    <citation type="submission" date="2016-07" db="EMBL/GenBank/DDBJ databases">
        <title>Pervasive Adenine N6-methylation of Active Genes in Fungi.</title>
        <authorList>
            <consortium name="DOE Joint Genome Institute"/>
            <person name="Mondo S.J."/>
            <person name="Dannebaum R.O."/>
            <person name="Kuo R.C."/>
            <person name="Labutti K."/>
            <person name="Haridas S."/>
            <person name="Kuo A."/>
            <person name="Salamov A."/>
            <person name="Ahrendt S.R."/>
            <person name="Lipzen A."/>
            <person name="Sullivan W."/>
            <person name="Andreopoulos W.B."/>
            <person name="Clum A."/>
            <person name="Lindquist E."/>
            <person name="Daum C."/>
            <person name="Ramamoorthy G.K."/>
            <person name="Gryganskyi A."/>
            <person name="Culley D."/>
            <person name="Magnuson J.K."/>
            <person name="James T.Y."/>
            <person name="O'Malley M.A."/>
            <person name="Stajich J.E."/>
            <person name="Spatafora J.W."/>
            <person name="Visel A."/>
            <person name="Grigoriev I.V."/>
        </authorList>
    </citation>
    <scope>NUCLEOTIDE SEQUENCE [LARGE SCALE GENOMIC DNA]</scope>
    <source>
        <strain evidence="1 2">NRRL 3301</strain>
    </source>
</reference>
<evidence type="ECO:0000313" key="1">
    <source>
        <dbReference type="EMBL" id="ORX50107.1"/>
    </source>
</evidence>
<dbReference type="EMBL" id="MCGT01000024">
    <property type="protein sequence ID" value="ORX50107.1"/>
    <property type="molecule type" value="Genomic_DNA"/>
</dbReference>
<evidence type="ECO:0000313" key="2">
    <source>
        <dbReference type="Proteomes" id="UP000242146"/>
    </source>
</evidence>
<dbReference type="InterPro" id="IPR014756">
    <property type="entry name" value="Ig_E-set"/>
</dbReference>
<dbReference type="Gene3D" id="2.60.40.640">
    <property type="match status" value="1"/>
</dbReference>